<dbReference type="SUPFAM" id="SSF50939">
    <property type="entry name" value="Sialidases"/>
    <property type="match status" value="1"/>
</dbReference>
<dbReference type="Pfam" id="PF13088">
    <property type="entry name" value="BNR_2"/>
    <property type="match status" value="1"/>
</dbReference>
<accession>A0ABV2IFB4</accession>
<gene>
    <name evidence="3" type="ORF">ABID12_003581</name>
</gene>
<evidence type="ECO:0000313" key="3">
    <source>
        <dbReference type="EMBL" id="MET3601620.1"/>
    </source>
</evidence>
<feature type="signal peptide" evidence="1">
    <location>
        <begin position="1"/>
        <end position="25"/>
    </location>
</feature>
<dbReference type="PANTHER" id="PTHR43752">
    <property type="entry name" value="BNR/ASP-BOX REPEAT FAMILY PROTEIN"/>
    <property type="match status" value="1"/>
</dbReference>
<dbReference type="Proteomes" id="UP001549164">
    <property type="component" value="Unassembled WGS sequence"/>
</dbReference>
<dbReference type="CDD" id="cd15482">
    <property type="entry name" value="Sialidase_non-viral"/>
    <property type="match status" value="1"/>
</dbReference>
<proteinExistence type="predicted"/>
<organism evidence="3 4">
    <name type="scientific">Martelella mangrovi</name>
    <dbReference type="NCBI Taxonomy" id="1397477"/>
    <lineage>
        <taxon>Bacteria</taxon>
        <taxon>Pseudomonadati</taxon>
        <taxon>Pseudomonadota</taxon>
        <taxon>Alphaproteobacteria</taxon>
        <taxon>Hyphomicrobiales</taxon>
        <taxon>Aurantimonadaceae</taxon>
        <taxon>Martelella</taxon>
    </lineage>
</organism>
<evidence type="ECO:0000259" key="2">
    <source>
        <dbReference type="Pfam" id="PF13088"/>
    </source>
</evidence>
<dbReference type="RefSeq" id="WP_354435461.1">
    <property type="nucleotide sequence ID" value="NZ_JBEPLY010000015.1"/>
</dbReference>
<dbReference type="InterPro" id="IPR036278">
    <property type="entry name" value="Sialidase_sf"/>
</dbReference>
<feature type="chain" id="PRO_5045886102" description="Sialidase domain-containing protein" evidence="1">
    <location>
        <begin position="26"/>
        <end position="392"/>
    </location>
</feature>
<evidence type="ECO:0000256" key="1">
    <source>
        <dbReference type="SAM" id="SignalP"/>
    </source>
</evidence>
<evidence type="ECO:0000313" key="4">
    <source>
        <dbReference type="Proteomes" id="UP001549164"/>
    </source>
</evidence>
<reference evidence="3 4" key="1">
    <citation type="submission" date="2024-06" db="EMBL/GenBank/DDBJ databases">
        <title>Genomic Encyclopedia of Type Strains, Phase IV (KMG-IV): sequencing the most valuable type-strain genomes for metagenomic binning, comparative biology and taxonomic classification.</title>
        <authorList>
            <person name="Goeker M."/>
        </authorList>
    </citation>
    <scope>NUCLEOTIDE SEQUENCE [LARGE SCALE GENOMIC DNA]</scope>
    <source>
        <strain evidence="3 4">DSM 28102</strain>
    </source>
</reference>
<sequence>MKSRTRIVTAIAALFLTSASVSAIAADAPFTVEPGLIDAANEDTLGLETPPGVETVTVFAPGADDWQFVNGIVLTAFKGKLYAQWQSSKKDEDATETVVVYAVSEDGKSWSKPVALTAPWNGGYHSNGGWLTDGETLVAFLNTWPDTVSPRGGHVEYRTSKDGETWSKARPVLMADGSPLMGIFEQAPHAHSSGRIINAAHMQPGLTGKPIYTDDPLGISGWHVGEMENLPHEGDITRELEPSWYERADGTAVMVFRDQGGSFLKLAAESTDAGKTWTKPVETEMPDARTKQAAGNLPDGTAYMAGSPTGHKGRFPLAVVTSKDGAHFDAAFLLRSTGDMQEQRGEGRAKRPGYHYTKSLVWNDRLCVSYATNKEDVDITCVPLSAISRNGE</sequence>
<comment type="caution">
    <text evidence="3">The sequence shown here is derived from an EMBL/GenBank/DDBJ whole genome shotgun (WGS) entry which is preliminary data.</text>
</comment>
<keyword evidence="4" id="KW-1185">Reference proteome</keyword>
<protein>
    <recommendedName>
        <fullName evidence="2">Sialidase domain-containing protein</fullName>
    </recommendedName>
</protein>
<dbReference type="Gene3D" id="2.120.10.10">
    <property type="match status" value="1"/>
</dbReference>
<dbReference type="PROSITE" id="PS00430">
    <property type="entry name" value="TONB_DEPENDENT_REC_1"/>
    <property type="match status" value="1"/>
</dbReference>
<dbReference type="InterPro" id="IPR010916">
    <property type="entry name" value="TonB_box_CS"/>
</dbReference>
<dbReference type="PANTHER" id="PTHR43752:SF2">
    <property type="entry name" value="BNR_ASP-BOX REPEAT FAMILY PROTEIN"/>
    <property type="match status" value="1"/>
</dbReference>
<keyword evidence="1" id="KW-0732">Signal</keyword>
<dbReference type="InterPro" id="IPR011040">
    <property type="entry name" value="Sialidase"/>
</dbReference>
<feature type="domain" description="Sialidase" evidence="2">
    <location>
        <begin position="79"/>
        <end position="364"/>
    </location>
</feature>
<name>A0ABV2IFB4_9HYPH</name>
<dbReference type="EMBL" id="JBEPLY010000015">
    <property type="protein sequence ID" value="MET3601620.1"/>
    <property type="molecule type" value="Genomic_DNA"/>
</dbReference>